<feature type="domain" description="Suppressor of forked" evidence="9">
    <location>
        <begin position="871"/>
        <end position="929"/>
    </location>
</feature>
<dbReference type="GO" id="GO:0007030">
    <property type="term" value="P:Golgi organization"/>
    <property type="evidence" value="ECO:0007669"/>
    <property type="project" value="TreeGrafter"/>
</dbReference>
<dbReference type="GO" id="GO:0005634">
    <property type="term" value="C:nucleus"/>
    <property type="evidence" value="ECO:0007669"/>
    <property type="project" value="UniProtKB-SubCell"/>
</dbReference>
<evidence type="ECO:0000313" key="10">
    <source>
        <dbReference type="EMBL" id="CAF3692267.1"/>
    </source>
</evidence>
<dbReference type="GO" id="GO:0006396">
    <property type="term" value="P:RNA processing"/>
    <property type="evidence" value="ECO:0007669"/>
    <property type="project" value="InterPro"/>
</dbReference>
<dbReference type="Pfam" id="PF05843">
    <property type="entry name" value="Suf"/>
    <property type="match status" value="1"/>
</dbReference>
<dbReference type="AlphaFoldDB" id="A0A818U1K5"/>
<gene>
    <name evidence="10" type="ORF">JBS370_LOCUS8933</name>
</gene>
<dbReference type="Gene3D" id="1.25.40.1040">
    <property type="match status" value="1"/>
</dbReference>
<dbReference type="InterPro" id="IPR019142">
    <property type="entry name" value="Dymeclin"/>
</dbReference>
<evidence type="ECO:0000256" key="5">
    <source>
        <dbReference type="ARBA" id="ARBA00022737"/>
    </source>
</evidence>
<keyword evidence="6" id="KW-0539">Nucleus</keyword>
<keyword evidence="4" id="KW-0519">Myristate</keyword>
<evidence type="ECO:0000256" key="3">
    <source>
        <dbReference type="ARBA" id="ARBA00015736"/>
    </source>
</evidence>
<proteinExistence type="inferred from homology"/>
<protein>
    <recommendedName>
        <fullName evidence="3">Dymeclin</fullName>
    </recommendedName>
</protein>
<accession>A0A818U1K5</accession>
<comment type="caution">
    <text evidence="10">The sequence shown here is derived from an EMBL/GenBank/DDBJ whole genome shotgun (WGS) entry which is preliminary data.</text>
</comment>
<evidence type="ECO:0000313" key="11">
    <source>
        <dbReference type="Proteomes" id="UP000663836"/>
    </source>
</evidence>
<name>A0A818U1K5_9BILA</name>
<organism evidence="10 11">
    <name type="scientific">Rotaria sordida</name>
    <dbReference type="NCBI Taxonomy" id="392033"/>
    <lineage>
        <taxon>Eukaryota</taxon>
        <taxon>Metazoa</taxon>
        <taxon>Spiralia</taxon>
        <taxon>Gnathifera</taxon>
        <taxon>Rotifera</taxon>
        <taxon>Eurotatoria</taxon>
        <taxon>Bdelloidea</taxon>
        <taxon>Philodinida</taxon>
        <taxon>Philodinidae</taxon>
        <taxon>Rotaria</taxon>
    </lineage>
</organism>
<dbReference type="InterPro" id="IPR008847">
    <property type="entry name" value="Suf"/>
</dbReference>
<evidence type="ECO:0000256" key="2">
    <source>
        <dbReference type="ARBA" id="ARBA00010603"/>
    </source>
</evidence>
<dbReference type="PANTHER" id="PTHR12895">
    <property type="entry name" value="DYMECLIN"/>
    <property type="match status" value="1"/>
</dbReference>
<evidence type="ECO:0000256" key="6">
    <source>
        <dbReference type="ARBA" id="ARBA00023242"/>
    </source>
</evidence>
<keyword evidence="7" id="KW-0449">Lipoprotein</keyword>
<comment type="similarity">
    <text evidence="2">Belongs to the dymeclin family.</text>
</comment>
<dbReference type="InterPro" id="IPR011990">
    <property type="entry name" value="TPR-like_helical_dom_sf"/>
</dbReference>
<dbReference type="PANTHER" id="PTHR12895:SF9">
    <property type="entry name" value="DYMECLIN"/>
    <property type="match status" value="1"/>
</dbReference>
<feature type="non-terminal residue" evidence="10">
    <location>
        <position position="1"/>
    </location>
</feature>
<feature type="compositionally biased region" description="Low complexity" evidence="8">
    <location>
        <begin position="764"/>
        <end position="773"/>
    </location>
</feature>
<evidence type="ECO:0000259" key="9">
    <source>
        <dbReference type="Pfam" id="PF05843"/>
    </source>
</evidence>
<evidence type="ECO:0000256" key="4">
    <source>
        <dbReference type="ARBA" id="ARBA00022707"/>
    </source>
</evidence>
<sequence length="929" mass="108444">MGAQYSSLNDLKSNEYLSRFISEESILINDPFWNQFLSFRLQSPFTTAHSKLLDESCLIYLQQFVLNNPKTNNYGTLIEVFNRLANVIRDEYNNNIIIHQTYNSLFILRLITKYFIEIDSEQNFYPYFLPQDISTERISLMTIFVDTLFRTTIMLPVDSSTYGLHLEVLNTLLSLLSIQMCAKEAIFISSIYSIFMHRLDPLLISEFTRTLLEHFIKQIECPPFLAADSTDGSKNESGSLFKIGQTVASSLWSVVTLGMSSSSTSTATEGTATSIDSIKDLRNRHLSNQSIHLLLILSNHFTNDIHRNPYRLALLHFTDTQDSPTNLPDSEPLPWFSIDYHRLYDVLCQTVHTDQSTLLLYLLLHRNQHFKAYVISRTNIDQIVLPVLRVIYTSAEQNSHHIYMSLIILLILSEDDFFNRTIHDIKLKKLTWYTERSTNEISLGGLLISIVLRTIQYNMARMRDKYLHTNCLATLANMSSQFQNLHTCITQRIISLFNALSRKHSKVLDLIQQQSRQEHTASSSSTIITNNIQIIASNDENFNEYVQDLSIIEDVMRMILEIINSCLTHTLQYNVNLIYALLYNREIFDYYRTHPSFQDILQNIDIIITFFTEKIDQLKYRSAEYVKETLETTVKQFPLDRLKRFPDLKFKYVEEEQPEDFFVPYVWSLDLKEKFIMNYSANDPDDLVRKKIDLNHITNMSYQMHVPDSITVGPNRSSVPRLHIDDDRLPVRMEVPNSIRLAGHSNAEMPHGTDFSKATDPHHSSSSTTQQTSFHPLDVEPLNDDDYTKIDRPDYNQQHQPIKIADSWHIEPFTELDDKQVLNKLQLLQNRIHRIERTLARRDFRDRFVYTFIIGYILLQALFSDLTRSEKIQQARKILNENKHSLDAWSILIQDAQDKKITESREFYESLITQFPTCGKFWKIYIESE</sequence>
<dbReference type="Proteomes" id="UP000663836">
    <property type="component" value="Unassembled WGS sequence"/>
</dbReference>
<comment type="subcellular location">
    <subcellularLocation>
        <location evidence="1">Nucleus</location>
    </subcellularLocation>
</comment>
<dbReference type="Pfam" id="PF09742">
    <property type="entry name" value="Dymeclin"/>
    <property type="match status" value="1"/>
</dbReference>
<evidence type="ECO:0000256" key="1">
    <source>
        <dbReference type="ARBA" id="ARBA00004123"/>
    </source>
</evidence>
<dbReference type="EMBL" id="CAJOBD010000584">
    <property type="protein sequence ID" value="CAF3692267.1"/>
    <property type="molecule type" value="Genomic_DNA"/>
</dbReference>
<dbReference type="GO" id="GO:0005794">
    <property type="term" value="C:Golgi apparatus"/>
    <property type="evidence" value="ECO:0007669"/>
    <property type="project" value="TreeGrafter"/>
</dbReference>
<reference evidence="10" key="1">
    <citation type="submission" date="2021-02" db="EMBL/GenBank/DDBJ databases">
        <authorList>
            <person name="Nowell W R."/>
        </authorList>
    </citation>
    <scope>NUCLEOTIDE SEQUENCE</scope>
</reference>
<evidence type="ECO:0000256" key="8">
    <source>
        <dbReference type="SAM" id="MobiDB-lite"/>
    </source>
</evidence>
<feature type="region of interest" description="Disordered" evidence="8">
    <location>
        <begin position="741"/>
        <end position="786"/>
    </location>
</feature>
<evidence type="ECO:0000256" key="7">
    <source>
        <dbReference type="ARBA" id="ARBA00023288"/>
    </source>
</evidence>
<keyword evidence="5" id="KW-0677">Repeat</keyword>
<dbReference type="SUPFAM" id="SSF48452">
    <property type="entry name" value="TPR-like"/>
    <property type="match status" value="1"/>
</dbReference>